<protein>
    <submittedName>
        <fullName evidence="1">Uncharacterized protein</fullName>
    </submittedName>
</protein>
<evidence type="ECO:0000313" key="1">
    <source>
        <dbReference type="EMBL" id="QHT04696.1"/>
    </source>
</evidence>
<accession>A0A6C0CIV1</accession>
<dbReference type="AlphaFoldDB" id="A0A6C0CIV1"/>
<dbReference type="EMBL" id="MN739436">
    <property type="protein sequence ID" value="QHT04696.1"/>
    <property type="molecule type" value="Genomic_DNA"/>
</dbReference>
<proteinExistence type="predicted"/>
<reference evidence="1" key="1">
    <citation type="journal article" date="2020" name="Nature">
        <title>Giant virus diversity and host interactions through global metagenomics.</title>
        <authorList>
            <person name="Schulz F."/>
            <person name="Roux S."/>
            <person name="Paez-Espino D."/>
            <person name="Jungbluth S."/>
            <person name="Walsh D.A."/>
            <person name="Denef V.J."/>
            <person name="McMahon K.D."/>
            <person name="Konstantinidis K.T."/>
            <person name="Eloe-Fadrosh E.A."/>
            <person name="Kyrpides N.C."/>
            <person name="Woyke T."/>
        </authorList>
    </citation>
    <scope>NUCLEOTIDE SEQUENCE</scope>
    <source>
        <strain evidence="1">GVMAG-M-3300021343-4</strain>
    </source>
</reference>
<name>A0A6C0CIV1_9ZZZZ</name>
<sequence>MPFEIDVKLGKIIERAEFVDSSICQKVGFQIADFKIHPHWKYSNSEITYYDIATICCLNHKHAIHFAKYYTKHHKNLFHIFTASDTIYNFYNLKST</sequence>
<organism evidence="1">
    <name type="scientific">viral metagenome</name>
    <dbReference type="NCBI Taxonomy" id="1070528"/>
    <lineage>
        <taxon>unclassified sequences</taxon>
        <taxon>metagenomes</taxon>
        <taxon>organismal metagenomes</taxon>
    </lineage>
</organism>